<keyword evidence="5 6" id="KW-0472">Membrane</keyword>
<dbReference type="Pfam" id="PF01810">
    <property type="entry name" value="LysE"/>
    <property type="match status" value="1"/>
</dbReference>
<evidence type="ECO:0000256" key="2">
    <source>
        <dbReference type="ARBA" id="ARBA00022475"/>
    </source>
</evidence>
<dbReference type="GO" id="GO:0015171">
    <property type="term" value="F:amino acid transmembrane transporter activity"/>
    <property type="evidence" value="ECO:0007669"/>
    <property type="project" value="TreeGrafter"/>
</dbReference>
<keyword evidence="8" id="KW-1185">Reference proteome</keyword>
<dbReference type="PANTHER" id="PTHR30086">
    <property type="entry name" value="ARGININE EXPORTER PROTEIN ARGO"/>
    <property type="match status" value="1"/>
</dbReference>
<dbReference type="Proteomes" id="UP000297535">
    <property type="component" value="Unassembled WGS sequence"/>
</dbReference>
<dbReference type="GO" id="GO:0005886">
    <property type="term" value="C:plasma membrane"/>
    <property type="evidence" value="ECO:0007669"/>
    <property type="project" value="UniProtKB-SubCell"/>
</dbReference>
<organism evidence="7 8">
    <name type="scientific">Methylobacterium nonmethylotrophicum</name>
    <dbReference type="NCBI Taxonomy" id="1141884"/>
    <lineage>
        <taxon>Bacteria</taxon>
        <taxon>Pseudomonadati</taxon>
        <taxon>Pseudomonadota</taxon>
        <taxon>Alphaproteobacteria</taxon>
        <taxon>Hyphomicrobiales</taxon>
        <taxon>Methylobacteriaceae</taxon>
        <taxon>Methylobacterium</taxon>
    </lineage>
</organism>
<comment type="subcellular location">
    <subcellularLocation>
        <location evidence="1">Cell membrane</location>
        <topology evidence="1">Multi-pass membrane protein</topology>
    </subcellularLocation>
</comment>
<accession>A0A4Z0NTL5</accession>
<dbReference type="OrthoDB" id="9804822at2"/>
<keyword evidence="2" id="KW-1003">Cell membrane</keyword>
<evidence type="ECO:0000256" key="4">
    <source>
        <dbReference type="ARBA" id="ARBA00022989"/>
    </source>
</evidence>
<dbReference type="InterPro" id="IPR001123">
    <property type="entry name" value="LeuE-type"/>
</dbReference>
<dbReference type="RefSeq" id="WP_135414020.1">
    <property type="nucleotide sequence ID" value="NZ_SRLB01000005.1"/>
</dbReference>
<dbReference type="AlphaFoldDB" id="A0A4Z0NTL5"/>
<comment type="caution">
    <text evidence="7">The sequence shown here is derived from an EMBL/GenBank/DDBJ whole genome shotgun (WGS) entry which is preliminary data.</text>
</comment>
<feature type="transmembrane region" description="Helical" evidence="6">
    <location>
        <begin position="6"/>
        <end position="29"/>
    </location>
</feature>
<dbReference type="EMBL" id="SRLB01000005">
    <property type="protein sequence ID" value="TGE00555.1"/>
    <property type="molecule type" value="Genomic_DNA"/>
</dbReference>
<proteinExistence type="predicted"/>
<sequence length="210" mass="22243">MPDPQTLLAFAAIALGMVLTPGPNMVYLVSRSLCQGRKAGLISLGGVALGFVVYMLCAAFGITALVLAVPYAYDAIRIAGALYLLWLAWQAVRPGGRSPFQVRDLPKDGARKLFLMGFLTNLLNPKIAVMYLSLLPQFIDPAAGSVLGQALVLGATQTLISVLVNALIAISAGSIALFLTRRPSVAAVQRWMMGTVLAGLAVRMATEARR</sequence>
<keyword evidence="4 6" id="KW-1133">Transmembrane helix</keyword>
<evidence type="ECO:0000256" key="5">
    <source>
        <dbReference type="ARBA" id="ARBA00023136"/>
    </source>
</evidence>
<feature type="transmembrane region" description="Helical" evidence="6">
    <location>
        <begin position="41"/>
        <end position="69"/>
    </location>
</feature>
<evidence type="ECO:0000313" key="7">
    <source>
        <dbReference type="EMBL" id="TGE00555.1"/>
    </source>
</evidence>
<feature type="transmembrane region" description="Helical" evidence="6">
    <location>
        <begin position="75"/>
        <end position="92"/>
    </location>
</feature>
<feature type="transmembrane region" description="Helical" evidence="6">
    <location>
        <begin position="159"/>
        <end position="180"/>
    </location>
</feature>
<dbReference type="PANTHER" id="PTHR30086:SF20">
    <property type="entry name" value="ARGININE EXPORTER PROTEIN ARGO-RELATED"/>
    <property type="match status" value="1"/>
</dbReference>
<evidence type="ECO:0000256" key="6">
    <source>
        <dbReference type="SAM" id="Phobius"/>
    </source>
</evidence>
<protein>
    <submittedName>
        <fullName evidence="7">LysE family translocator</fullName>
    </submittedName>
</protein>
<evidence type="ECO:0000256" key="3">
    <source>
        <dbReference type="ARBA" id="ARBA00022692"/>
    </source>
</evidence>
<keyword evidence="3 6" id="KW-0812">Transmembrane</keyword>
<dbReference type="PIRSF" id="PIRSF006324">
    <property type="entry name" value="LeuE"/>
    <property type="match status" value="1"/>
</dbReference>
<evidence type="ECO:0000256" key="1">
    <source>
        <dbReference type="ARBA" id="ARBA00004651"/>
    </source>
</evidence>
<gene>
    <name evidence="7" type="ORF">EU555_07325</name>
</gene>
<evidence type="ECO:0000313" key="8">
    <source>
        <dbReference type="Proteomes" id="UP000297535"/>
    </source>
</evidence>
<name>A0A4Z0NTL5_9HYPH</name>
<feature type="transmembrane region" description="Helical" evidence="6">
    <location>
        <begin position="113"/>
        <end position="139"/>
    </location>
</feature>
<reference evidence="7 8" key="1">
    <citation type="submission" date="2019-04" db="EMBL/GenBank/DDBJ databases">
        <authorList>
            <person name="Feng G."/>
            <person name="Zhu H."/>
        </authorList>
    </citation>
    <scope>NUCLEOTIDE SEQUENCE [LARGE SCALE GENOMIC DNA]</scope>
    <source>
        <strain evidence="7 8">6HR-1</strain>
    </source>
</reference>